<reference evidence="11" key="1">
    <citation type="journal article" date="2017" name="Front. Microbiol.">
        <title>Evolution of Anabaenopeptin Peptide Structural Variability in the Cyanobacterium Planktothrix.</title>
        <authorList>
            <person name="Entfellner E."/>
            <person name="Frei M."/>
            <person name="Christiansen G."/>
            <person name="Deng L."/>
            <person name="Blom J."/>
            <person name="Kurmayer R."/>
        </authorList>
    </citation>
    <scope>NUCLEOTIDE SEQUENCE</scope>
    <source>
        <strain evidence="11">No365</strain>
    </source>
</reference>
<keyword evidence="5 11" id="KW-0067">ATP-binding</keyword>
<feature type="domain" description="ABC transmembrane type-1" evidence="10">
    <location>
        <begin position="24"/>
        <end position="316"/>
    </location>
</feature>
<keyword evidence="7 8" id="KW-0472">Membrane</keyword>
<dbReference type="GO" id="GO:0016887">
    <property type="term" value="F:ATP hydrolysis activity"/>
    <property type="evidence" value="ECO:0007669"/>
    <property type="project" value="InterPro"/>
</dbReference>
<dbReference type="Pfam" id="PF00664">
    <property type="entry name" value="ABC_membrane"/>
    <property type="match status" value="1"/>
</dbReference>
<dbReference type="InterPro" id="IPR027417">
    <property type="entry name" value="P-loop_NTPase"/>
</dbReference>
<dbReference type="PANTHER" id="PTHR43394:SF1">
    <property type="entry name" value="ATP-BINDING CASSETTE SUB-FAMILY B MEMBER 10, MITOCHONDRIAL"/>
    <property type="match status" value="1"/>
</dbReference>
<name>A0A1U9WX13_PLAAG</name>
<dbReference type="EC" id="3.6.3.-" evidence="11"/>
<organism evidence="11">
    <name type="scientific">Planktothrix agardhii No365</name>
    <dbReference type="NCBI Taxonomy" id="1964474"/>
    <lineage>
        <taxon>Bacteria</taxon>
        <taxon>Bacillati</taxon>
        <taxon>Cyanobacteriota</taxon>
        <taxon>Cyanophyceae</taxon>
        <taxon>Oscillatoriophycideae</taxon>
        <taxon>Oscillatoriales</taxon>
        <taxon>Microcoleaceae</taxon>
        <taxon>Planktothrix</taxon>
    </lineage>
</organism>
<dbReference type="InterPro" id="IPR017871">
    <property type="entry name" value="ABC_transporter-like_CS"/>
</dbReference>
<feature type="domain" description="ABC transporter" evidence="9">
    <location>
        <begin position="350"/>
        <end position="584"/>
    </location>
</feature>
<keyword evidence="6 8" id="KW-1133">Transmembrane helix</keyword>
<evidence type="ECO:0000256" key="7">
    <source>
        <dbReference type="ARBA" id="ARBA00023136"/>
    </source>
</evidence>
<dbReference type="PROSITE" id="PS50893">
    <property type="entry name" value="ABC_TRANSPORTER_2"/>
    <property type="match status" value="1"/>
</dbReference>
<feature type="transmembrane region" description="Helical" evidence="8">
    <location>
        <begin position="284"/>
        <end position="302"/>
    </location>
</feature>
<feature type="transmembrane region" description="Helical" evidence="8">
    <location>
        <begin position="152"/>
        <end position="169"/>
    </location>
</feature>
<evidence type="ECO:0000256" key="2">
    <source>
        <dbReference type="ARBA" id="ARBA00022448"/>
    </source>
</evidence>
<dbReference type="Gene3D" id="1.20.1560.10">
    <property type="entry name" value="ABC transporter type 1, transmembrane domain"/>
    <property type="match status" value="1"/>
</dbReference>
<dbReference type="InterPro" id="IPR011527">
    <property type="entry name" value="ABC1_TM_dom"/>
</dbReference>
<dbReference type="PANTHER" id="PTHR43394">
    <property type="entry name" value="ATP-DEPENDENT PERMEASE MDL1, MITOCHONDRIAL"/>
    <property type="match status" value="1"/>
</dbReference>
<feature type="transmembrane region" description="Helical" evidence="8">
    <location>
        <begin position="21"/>
        <end position="47"/>
    </location>
</feature>
<dbReference type="InterPro" id="IPR003593">
    <property type="entry name" value="AAA+_ATPase"/>
</dbReference>
<keyword evidence="3 8" id="KW-0812">Transmembrane</keyword>
<dbReference type="EMBL" id="KU665240">
    <property type="protein sequence ID" value="AQY60834.1"/>
    <property type="molecule type" value="Genomic_DNA"/>
</dbReference>
<feature type="transmembrane region" description="Helical" evidence="8">
    <location>
        <begin position="67"/>
        <end position="87"/>
    </location>
</feature>
<evidence type="ECO:0000256" key="8">
    <source>
        <dbReference type="SAM" id="Phobius"/>
    </source>
</evidence>
<accession>A0A1U9WX13</accession>
<dbReference type="CDD" id="cd18565">
    <property type="entry name" value="ABC_6TM_exporter_like"/>
    <property type="match status" value="1"/>
</dbReference>
<comment type="subcellular location">
    <subcellularLocation>
        <location evidence="1">Cell membrane</location>
        <topology evidence="1">Multi-pass membrane protein</topology>
    </subcellularLocation>
</comment>
<dbReference type="GO" id="GO:0005524">
    <property type="term" value="F:ATP binding"/>
    <property type="evidence" value="ECO:0007669"/>
    <property type="project" value="UniProtKB-KW"/>
</dbReference>
<evidence type="ECO:0000259" key="10">
    <source>
        <dbReference type="PROSITE" id="PS50929"/>
    </source>
</evidence>
<protein>
    <submittedName>
        <fullName evidence="11">Lipid A export ATP-binding/permease protein msbA</fullName>
        <ecNumber evidence="11">3.6.3.-</ecNumber>
    </submittedName>
</protein>
<evidence type="ECO:0000256" key="4">
    <source>
        <dbReference type="ARBA" id="ARBA00022741"/>
    </source>
</evidence>
<feature type="transmembrane region" description="Helical" evidence="8">
    <location>
        <begin position="256"/>
        <end position="278"/>
    </location>
</feature>
<dbReference type="SMART" id="SM00382">
    <property type="entry name" value="AAA"/>
    <property type="match status" value="1"/>
</dbReference>
<dbReference type="InterPro" id="IPR036640">
    <property type="entry name" value="ABC1_TM_sf"/>
</dbReference>
<evidence type="ECO:0000313" key="11">
    <source>
        <dbReference type="EMBL" id="AQY60834.1"/>
    </source>
</evidence>
<evidence type="ECO:0000259" key="9">
    <source>
        <dbReference type="PROSITE" id="PS50893"/>
    </source>
</evidence>
<dbReference type="Gene3D" id="3.40.50.300">
    <property type="entry name" value="P-loop containing nucleotide triphosphate hydrolases"/>
    <property type="match status" value="1"/>
</dbReference>
<dbReference type="FunFam" id="3.40.50.300:FF:000287">
    <property type="entry name" value="Multidrug ABC transporter ATP-binding protein"/>
    <property type="match status" value="1"/>
</dbReference>
<dbReference type="InterPro" id="IPR039421">
    <property type="entry name" value="Type_1_exporter"/>
</dbReference>
<keyword evidence="11" id="KW-0378">Hydrolase</keyword>
<evidence type="ECO:0000256" key="5">
    <source>
        <dbReference type="ARBA" id="ARBA00022840"/>
    </source>
</evidence>
<evidence type="ECO:0000256" key="6">
    <source>
        <dbReference type="ARBA" id="ARBA00022989"/>
    </source>
</evidence>
<evidence type="ECO:0000256" key="3">
    <source>
        <dbReference type="ARBA" id="ARBA00022692"/>
    </source>
</evidence>
<dbReference type="Pfam" id="PF00005">
    <property type="entry name" value="ABC_tran"/>
    <property type="match status" value="1"/>
</dbReference>
<dbReference type="AlphaFoldDB" id="A0A1U9WX13"/>
<sequence length="589" mass="65728">MSQPNHPLKRFLVYARPYQKTIGLATVYSVLNKIFDLAPPVLIGWAVDVVINPKVSFLSQWGIQGAFNQLLMLSFLSLIIWSLESVFEYAYKVLWRNLAQTLQHNLRLDAYGHLQNLELAYFEERSSGGLMSILNDDINQLERFLDMGSNEIIQVITTVIVIGAAFFILAPTVAWWAMFPMPFIVWGSVWFQKLLAPRYADVREKVGLLNGQLANNLGGITTIKSFTAEQYEIQRITEHSEAYRQSNRRAISLSSAYVPVIRSLILFGFIATLLLGGLQVTSGQLAVGTYSVLVFITQRLLWPLTRLGDTFDQYQRAMASINRVMNLLDTPIEIHTGDIALPVAFVRGEIELKNVYFSYQNRNQIIQDLSLKIPPGKTIAIVGATGSGKSTLVKLLLRLYEINAGVITIDGIELNQLKLEDLRQAIGLVSQDVFLFHGTVAENIAYGSFDASLTDIIEAAKIAEADEFIRDLPNRYETIVGERGQKLSGGQRQRIAIARAVLKNPPILILDEATSAVDNETEAAIQRSLEKITKNRTTIAIAHRLSTVRNADCIYVMEQGKLVESGTHENLLEAPGIYAGLWRVQSGLN</sequence>
<dbReference type="SUPFAM" id="SSF90123">
    <property type="entry name" value="ABC transporter transmembrane region"/>
    <property type="match status" value="1"/>
</dbReference>
<dbReference type="GO" id="GO:0015421">
    <property type="term" value="F:ABC-type oligopeptide transporter activity"/>
    <property type="evidence" value="ECO:0007669"/>
    <property type="project" value="TreeGrafter"/>
</dbReference>
<evidence type="ECO:0000256" key="1">
    <source>
        <dbReference type="ARBA" id="ARBA00004651"/>
    </source>
</evidence>
<dbReference type="SUPFAM" id="SSF52540">
    <property type="entry name" value="P-loop containing nucleoside triphosphate hydrolases"/>
    <property type="match status" value="1"/>
</dbReference>
<gene>
    <name evidence="11" type="primary">N365_4099</name>
</gene>
<dbReference type="InterPro" id="IPR003439">
    <property type="entry name" value="ABC_transporter-like_ATP-bd"/>
</dbReference>
<keyword evidence="4" id="KW-0547">Nucleotide-binding</keyword>
<dbReference type="GO" id="GO:0005886">
    <property type="term" value="C:plasma membrane"/>
    <property type="evidence" value="ECO:0007669"/>
    <property type="project" value="UniProtKB-SubCell"/>
</dbReference>
<dbReference type="PROSITE" id="PS00211">
    <property type="entry name" value="ABC_TRANSPORTER_1"/>
    <property type="match status" value="1"/>
</dbReference>
<proteinExistence type="predicted"/>
<dbReference type="PROSITE" id="PS50929">
    <property type="entry name" value="ABC_TM1F"/>
    <property type="match status" value="1"/>
</dbReference>
<keyword evidence="2" id="KW-0813">Transport</keyword>